<comment type="caution">
    <text evidence="1">The sequence shown here is derived from an EMBL/GenBank/DDBJ whole genome shotgun (WGS) entry which is preliminary data.</text>
</comment>
<organism evidence="1 2">
    <name type="scientific">Pseudomonas xionganensis</name>
    <dbReference type="NCBI Taxonomy" id="2654845"/>
    <lineage>
        <taxon>Bacteria</taxon>
        <taxon>Pseudomonadati</taxon>
        <taxon>Pseudomonadota</taxon>
        <taxon>Gammaproteobacteria</taxon>
        <taxon>Pseudomonadales</taxon>
        <taxon>Pseudomonadaceae</taxon>
        <taxon>Pseudomonas</taxon>
    </lineage>
</organism>
<proteinExistence type="predicted"/>
<dbReference type="AlphaFoldDB" id="A0A6I4L5E8"/>
<accession>A0A6I4L5E8</accession>
<sequence>MSLFRVGRDWVARVGDVFQPEPGSMYFWLVEKEYALPWFHLRLEVKADDGVYYSQMMPSGVEEFERLMKSADLDERILSVDAQVMLPPHMTGSDGWTLQRLVALHEVDANWFFTVDSGAVYRDGDGDVVTLDSVQHPRLIYSRL</sequence>
<gene>
    <name evidence="1" type="ORF">GJV18_17935</name>
</gene>
<protein>
    <submittedName>
        <fullName evidence="1">Uncharacterized protein</fullName>
    </submittedName>
</protein>
<dbReference type="Proteomes" id="UP000429555">
    <property type="component" value="Unassembled WGS sequence"/>
</dbReference>
<dbReference type="RefSeq" id="WP_160347860.1">
    <property type="nucleotide sequence ID" value="NZ_WKJZ01000005.1"/>
</dbReference>
<keyword evidence="2" id="KW-1185">Reference proteome</keyword>
<evidence type="ECO:0000313" key="2">
    <source>
        <dbReference type="Proteomes" id="UP000429555"/>
    </source>
</evidence>
<name>A0A6I4L5E8_9PSED</name>
<evidence type="ECO:0000313" key="1">
    <source>
        <dbReference type="EMBL" id="MVW77203.1"/>
    </source>
</evidence>
<reference evidence="1 2" key="1">
    <citation type="submission" date="2019-11" db="EMBL/GenBank/DDBJ databases">
        <title>Pseudomonas flavidum sp. nov., isolated from Baiyang Lake.</title>
        <authorList>
            <person name="Zhao Y."/>
        </authorList>
    </citation>
    <scope>NUCLEOTIDE SEQUENCE [LARGE SCALE GENOMIC DNA]</scope>
    <source>
        <strain evidence="2">R-22-3 w-18</strain>
    </source>
</reference>
<dbReference type="EMBL" id="WKJZ01000005">
    <property type="protein sequence ID" value="MVW77203.1"/>
    <property type="molecule type" value="Genomic_DNA"/>
</dbReference>